<comment type="caution">
    <text evidence="2">The sequence shown here is derived from an EMBL/GenBank/DDBJ whole genome shotgun (WGS) entry which is preliminary data.</text>
</comment>
<protein>
    <recommendedName>
        <fullName evidence="1">SnoaL-like domain-containing protein</fullName>
    </recommendedName>
</protein>
<dbReference type="InterPro" id="IPR037401">
    <property type="entry name" value="SnoaL-like"/>
</dbReference>
<dbReference type="Gene3D" id="3.10.450.50">
    <property type="match status" value="1"/>
</dbReference>
<feature type="domain" description="SnoaL-like" evidence="1">
    <location>
        <begin position="13"/>
        <end position="137"/>
    </location>
</feature>
<dbReference type="InterPro" id="IPR032710">
    <property type="entry name" value="NTF2-like_dom_sf"/>
</dbReference>
<proteinExistence type="predicted"/>
<gene>
    <name evidence="2" type="ORF">CHU95_09490</name>
</gene>
<organism evidence="2 3">
    <name type="scientific">Niveispirillum lacus</name>
    <dbReference type="NCBI Taxonomy" id="1981099"/>
    <lineage>
        <taxon>Bacteria</taxon>
        <taxon>Pseudomonadati</taxon>
        <taxon>Pseudomonadota</taxon>
        <taxon>Alphaproteobacteria</taxon>
        <taxon>Rhodospirillales</taxon>
        <taxon>Azospirillaceae</taxon>
        <taxon>Niveispirillum</taxon>
    </lineage>
</organism>
<dbReference type="SUPFAM" id="SSF54427">
    <property type="entry name" value="NTF2-like"/>
    <property type="match status" value="1"/>
</dbReference>
<reference evidence="2 3" key="1">
    <citation type="submission" date="2017-07" db="EMBL/GenBank/DDBJ databases">
        <title>Niveispirillum cyanobacteriorum sp. nov., isolated from cyanobacterial aggregates in a eutrophic lake.</title>
        <authorList>
            <person name="Cai H."/>
        </authorList>
    </citation>
    <scope>NUCLEOTIDE SEQUENCE [LARGE SCALE GENOMIC DNA]</scope>
    <source>
        <strain evidence="3">TH1-14</strain>
    </source>
</reference>
<dbReference type="AlphaFoldDB" id="A0A255Z1N4"/>
<name>A0A255Z1N4_9PROT</name>
<dbReference type="RefSeq" id="WP_094456072.1">
    <property type="nucleotide sequence ID" value="NZ_NOXU01000027.1"/>
</dbReference>
<keyword evidence="3" id="KW-1185">Reference proteome</keyword>
<dbReference type="EMBL" id="NOXU01000027">
    <property type="protein sequence ID" value="OYQ34815.1"/>
    <property type="molecule type" value="Genomic_DNA"/>
</dbReference>
<evidence type="ECO:0000313" key="3">
    <source>
        <dbReference type="Proteomes" id="UP000216998"/>
    </source>
</evidence>
<evidence type="ECO:0000259" key="1">
    <source>
        <dbReference type="Pfam" id="PF13577"/>
    </source>
</evidence>
<accession>A0A255Z1N4</accession>
<sequence length="198" mass="22530">MATTLTLEQRIARLEARAEINDLVARYGLTVDDRDLEGLANLFTEDGAFRSKDGVLDARGRAAVIEQYRGRFAALGPCNHFTHDKIVQFDDADPDRATGIVTSHAEVWRNGQAMLTALRYLDEYRRGADGTWRFADRLLTFFYYLPVREYAEALGDPLRQRAYGDRRPADFPEALPSWRLYHAQDHAPDHAQDGKADQ</sequence>
<dbReference type="Proteomes" id="UP000216998">
    <property type="component" value="Unassembled WGS sequence"/>
</dbReference>
<dbReference type="Pfam" id="PF13577">
    <property type="entry name" value="SnoaL_4"/>
    <property type="match status" value="1"/>
</dbReference>
<dbReference type="OrthoDB" id="1492465at2"/>
<evidence type="ECO:0000313" key="2">
    <source>
        <dbReference type="EMBL" id="OYQ34815.1"/>
    </source>
</evidence>